<name>A0A1I4VAM4_9PROT</name>
<dbReference type="EMBL" id="FOUB01000078">
    <property type="protein sequence ID" value="SFM98219.1"/>
    <property type="molecule type" value="Genomic_DNA"/>
</dbReference>
<reference evidence="2" key="1">
    <citation type="submission" date="2016-10" db="EMBL/GenBank/DDBJ databases">
        <authorList>
            <person name="Varghese N."/>
            <person name="Submissions S."/>
        </authorList>
    </citation>
    <scope>NUCLEOTIDE SEQUENCE [LARGE SCALE GENOMIC DNA]</scope>
    <source>
        <strain evidence="2">Nm44</strain>
    </source>
</reference>
<dbReference type="AlphaFoldDB" id="A0A1I4VAM4"/>
<sequence>MTARKAAHNPKNLWLTSILVHKKLNPEWNETYKCVLEKFSHVMPKYTKLEAIQKFV</sequence>
<evidence type="ECO:0000313" key="2">
    <source>
        <dbReference type="Proteomes" id="UP000183287"/>
    </source>
</evidence>
<organism evidence="1 2">
    <name type="scientific">Nitrosomonas communis</name>
    <dbReference type="NCBI Taxonomy" id="44574"/>
    <lineage>
        <taxon>Bacteria</taxon>
        <taxon>Pseudomonadati</taxon>
        <taxon>Pseudomonadota</taxon>
        <taxon>Betaproteobacteria</taxon>
        <taxon>Nitrosomonadales</taxon>
        <taxon>Nitrosomonadaceae</taxon>
        <taxon>Nitrosomonas</taxon>
    </lineage>
</organism>
<gene>
    <name evidence="1" type="ORF">SAMN05421863_107823</name>
</gene>
<proteinExistence type="predicted"/>
<evidence type="ECO:0000313" key="1">
    <source>
        <dbReference type="EMBL" id="SFM98219.1"/>
    </source>
</evidence>
<accession>A0A1I4VAM4</accession>
<protein>
    <submittedName>
        <fullName evidence="1">Uncharacterized protein</fullName>
    </submittedName>
</protein>
<dbReference type="Proteomes" id="UP000183287">
    <property type="component" value="Unassembled WGS sequence"/>
</dbReference>
<keyword evidence="2" id="KW-1185">Reference proteome</keyword>